<comment type="caution">
    <text evidence="1">The sequence shown here is derived from an EMBL/GenBank/DDBJ whole genome shotgun (WGS) entry which is preliminary data.</text>
</comment>
<organism evidence="1 2">
    <name type="scientific">Jimgerdemannia flammicorona</name>
    <dbReference type="NCBI Taxonomy" id="994334"/>
    <lineage>
        <taxon>Eukaryota</taxon>
        <taxon>Fungi</taxon>
        <taxon>Fungi incertae sedis</taxon>
        <taxon>Mucoromycota</taxon>
        <taxon>Mucoromycotina</taxon>
        <taxon>Endogonomycetes</taxon>
        <taxon>Endogonales</taxon>
        <taxon>Endogonaceae</taxon>
        <taxon>Jimgerdemannia</taxon>
    </lineage>
</organism>
<proteinExistence type="predicted"/>
<sequence length="262" mass="29524">SQNIVGAGSCEQLCSWEHCRSRGSWNLVGAGANQAHQSPNLDSFVHFLYEYCFCPRNWSSALCFGDSITQFRRTPSEKMATPLIAIIILFFMLPNLADSLYGSTKGVCPGICPGEEEAFVDVSNDNNLRSILWGSSAPEWRGASYGLNLEGKCTNKSCKAYLQNVVVPWGFKNFTLGDRQYTTCPLCKHHVSVFTCAFAKTWWNYRAVGNMGNDFEIPTFVEGKWRWADNRYHLFEHVVDNSEGVVGKWDFLTIVVSEKDPR</sequence>
<keyword evidence="2" id="KW-1185">Reference proteome</keyword>
<feature type="non-terminal residue" evidence="1">
    <location>
        <position position="1"/>
    </location>
</feature>
<name>A0A433D776_9FUNG</name>
<protein>
    <submittedName>
        <fullName evidence="1">Uncharacterized protein</fullName>
    </submittedName>
</protein>
<accession>A0A433D776</accession>
<reference evidence="1 2" key="1">
    <citation type="journal article" date="2018" name="New Phytol.">
        <title>Phylogenomics of Endogonaceae and evolution of mycorrhizas within Mucoromycota.</title>
        <authorList>
            <person name="Chang Y."/>
            <person name="Desiro A."/>
            <person name="Na H."/>
            <person name="Sandor L."/>
            <person name="Lipzen A."/>
            <person name="Clum A."/>
            <person name="Barry K."/>
            <person name="Grigoriev I.V."/>
            <person name="Martin F.M."/>
            <person name="Stajich J.E."/>
            <person name="Smith M.E."/>
            <person name="Bonito G."/>
            <person name="Spatafora J.W."/>
        </authorList>
    </citation>
    <scope>NUCLEOTIDE SEQUENCE [LARGE SCALE GENOMIC DNA]</scope>
    <source>
        <strain evidence="1 2">GMNB39</strain>
    </source>
</reference>
<dbReference type="AlphaFoldDB" id="A0A433D776"/>
<evidence type="ECO:0000313" key="1">
    <source>
        <dbReference type="EMBL" id="RUP46461.1"/>
    </source>
</evidence>
<dbReference type="Proteomes" id="UP000268093">
    <property type="component" value="Unassembled WGS sequence"/>
</dbReference>
<dbReference type="OrthoDB" id="428577at2759"/>
<gene>
    <name evidence="1" type="ORF">BC936DRAFT_146930</name>
</gene>
<evidence type="ECO:0000313" key="2">
    <source>
        <dbReference type="Proteomes" id="UP000268093"/>
    </source>
</evidence>
<dbReference type="EMBL" id="RBNI01005806">
    <property type="protein sequence ID" value="RUP46461.1"/>
    <property type="molecule type" value="Genomic_DNA"/>
</dbReference>